<protein>
    <submittedName>
        <fullName evidence="5">Acetyl esterase</fullName>
        <ecNumber evidence="5">3.1.1.-</ecNumber>
    </submittedName>
</protein>
<accession>A0ABV2QE39</accession>
<dbReference type="PROSITE" id="PS01174">
    <property type="entry name" value="LIPASE_GDXG_SER"/>
    <property type="match status" value="1"/>
</dbReference>
<dbReference type="PANTHER" id="PTHR23025">
    <property type="entry name" value="TRIACYLGLYCEROL LIPASE"/>
    <property type="match status" value="1"/>
</dbReference>
<dbReference type="EC" id="3.1.1.-" evidence="5"/>
<reference evidence="5 6" key="1">
    <citation type="submission" date="2024-06" db="EMBL/GenBank/DDBJ databases">
        <title>Sorghum-associated microbial communities from plants grown in Nebraska, USA.</title>
        <authorList>
            <person name="Schachtman D."/>
        </authorList>
    </citation>
    <scope>NUCLEOTIDE SEQUENCE [LARGE SCALE GENOMIC DNA]</scope>
    <source>
        <strain evidence="5 6">2709</strain>
    </source>
</reference>
<proteinExistence type="inferred from homology"/>
<sequence length="319" mass="34430">MPCDPEIVAFFDFVTREMNRHAATGGLTVEERRWRAEQYAKLTAEPHPPELESSQMYIALPGREVPVLVHRPRSTEPLPAILFFHGGSYVAGSPQSHDFISASIAHNTGAIVISVHYRRAPENPYPAPTEDCYAALCWAVAQAERLGIDATRIGVAGDSAGGSLAAVCTLLARDRGGPAIAHQTLIYPGLGAGPETASFRNNTEDLFLKPAGVEFAQRAFLGDSEPDAYSSPLRHPSLAGLPPAYVLAAELDPLHDDGLLYVDKLKAAGVQATLRSAPGMVHGFIRARRWSKVAQAEFEAMCAEMRQALSLPVPQSTPW</sequence>
<evidence type="ECO:0000313" key="6">
    <source>
        <dbReference type="Proteomes" id="UP001549320"/>
    </source>
</evidence>
<dbReference type="GO" id="GO:0016787">
    <property type="term" value="F:hydrolase activity"/>
    <property type="evidence" value="ECO:0007669"/>
    <property type="project" value="UniProtKB-KW"/>
</dbReference>
<dbReference type="InterPro" id="IPR002168">
    <property type="entry name" value="Lipase_GDXG_HIS_AS"/>
</dbReference>
<dbReference type="PROSITE" id="PS01173">
    <property type="entry name" value="LIPASE_GDXG_HIS"/>
    <property type="match status" value="1"/>
</dbReference>
<name>A0ABV2QE39_9BURK</name>
<evidence type="ECO:0000256" key="3">
    <source>
        <dbReference type="PROSITE-ProRule" id="PRU10038"/>
    </source>
</evidence>
<dbReference type="Gene3D" id="3.40.50.1820">
    <property type="entry name" value="alpha/beta hydrolase"/>
    <property type="match status" value="1"/>
</dbReference>
<comment type="similarity">
    <text evidence="1">Belongs to the 'GDXG' lipolytic enzyme family.</text>
</comment>
<comment type="caution">
    <text evidence="5">The sequence shown here is derived from an EMBL/GenBank/DDBJ whole genome shotgun (WGS) entry which is preliminary data.</text>
</comment>
<dbReference type="InterPro" id="IPR029058">
    <property type="entry name" value="AB_hydrolase_fold"/>
</dbReference>
<feature type="domain" description="Alpha/beta hydrolase fold-3" evidence="4">
    <location>
        <begin position="81"/>
        <end position="285"/>
    </location>
</feature>
<evidence type="ECO:0000313" key="5">
    <source>
        <dbReference type="EMBL" id="MET4579309.1"/>
    </source>
</evidence>
<evidence type="ECO:0000256" key="1">
    <source>
        <dbReference type="ARBA" id="ARBA00010515"/>
    </source>
</evidence>
<organism evidence="5 6">
    <name type="scientific">Ottowia thiooxydans</name>
    <dbReference type="NCBI Taxonomy" id="219182"/>
    <lineage>
        <taxon>Bacteria</taxon>
        <taxon>Pseudomonadati</taxon>
        <taxon>Pseudomonadota</taxon>
        <taxon>Betaproteobacteria</taxon>
        <taxon>Burkholderiales</taxon>
        <taxon>Comamonadaceae</taxon>
        <taxon>Ottowia</taxon>
    </lineage>
</organism>
<gene>
    <name evidence="5" type="ORF">ABIE13_004437</name>
</gene>
<feature type="active site" evidence="3">
    <location>
        <position position="159"/>
    </location>
</feature>
<dbReference type="Pfam" id="PF07859">
    <property type="entry name" value="Abhydrolase_3"/>
    <property type="match status" value="1"/>
</dbReference>
<dbReference type="InterPro" id="IPR013094">
    <property type="entry name" value="AB_hydrolase_3"/>
</dbReference>
<keyword evidence="6" id="KW-1185">Reference proteome</keyword>
<evidence type="ECO:0000256" key="2">
    <source>
        <dbReference type="ARBA" id="ARBA00022801"/>
    </source>
</evidence>
<evidence type="ECO:0000259" key="4">
    <source>
        <dbReference type="Pfam" id="PF07859"/>
    </source>
</evidence>
<keyword evidence="2 5" id="KW-0378">Hydrolase</keyword>
<dbReference type="Proteomes" id="UP001549320">
    <property type="component" value="Unassembled WGS sequence"/>
</dbReference>
<dbReference type="EMBL" id="JBEPSH010000009">
    <property type="protein sequence ID" value="MET4579309.1"/>
    <property type="molecule type" value="Genomic_DNA"/>
</dbReference>
<dbReference type="PANTHER" id="PTHR23025:SF4">
    <property type="entry name" value="ALPHA_BETA HYDROLASE FOLD-3 DOMAIN-CONTAINING PROTEIN"/>
    <property type="match status" value="1"/>
</dbReference>
<dbReference type="SUPFAM" id="SSF53474">
    <property type="entry name" value="alpha/beta-Hydrolases"/>
    <property type="match status" value="1"/>
</dbReference>
<dbReference type="InterPro" id="IPR033140">
    <property type="entry name" value="Lipase_GDXG_put_SER_AS"/>
</dbReference>
<dbReference type="RefSeq" id="WP_354447295.1">
    <property type="nucleotide sequence ID" value="NZ_JBEPSH010000009.1"/>
</dbReference>